<name>A0A5S6R1M0_TRIMR</name>
<evidence type="ECO:0000313" key="2">
    <source>
        <dbReference type="Proteomes" id="UP000046395"/>
    </source>
</evidence>
<evidence type="ECO:0000313" key="3">
    <source>
        <dbReference type="WBParaSite" id="TMUE_3000013390.1"/>
    </source>
</evidence>
<feature type="region of interest" description="Disordered" evidence="1">
    <location>
        <begin position="1"/>
        <end position="21"/>
    </location>
</feature>
<dbReference type="WBParaSite" id="TMUE_3000013390.1">
    <property type="protein sequence ID" value="TMUE_3000013390.1"/>
    <property type="gene ID" value="WBGene00301885"/>
</dbReference>
<sequence length="281" mass="31420">MSDGWPNGPLNVGHNGGRAKIDPADRMVQLGVLTNFRITRGAASLQFQGGLVKDAPLGDRETAKANLHKRTDDPKRRQWPRAQFVTSPTWASQRVTRKGPFCRRLATTAIRRNCQGAALPMELFAIEKLNQRRLRGIVNCRQKFRGPKRRLFDPTAVMLYAQALGRLLRAPNRPDDGEECKRDEKSAAHYCDYVWLSSNGEKLPLHTMSTPSGCGRAIIEQSATIIHDGEEERSLKTLPTISAFKGRIYASERMSRMERFDRTGYSARILLGGLETPGASC</sequence>
<reference evidence="3" key="1">
    <citation type="submission" date="2019-12" db="UniProtKB">
        <authorList>
            <consortium name="WormBaseParasite"/>
        </authorList>
    </citation>
    <scope>IDENTIFICATION</scope>
</reference>
<proteinExistence type="predicted"/>
<protein>
    <submittedName>
        <fullName evidence="3">Uncharacterized protein</fullName>
    </submittedName>
</protein>
<evidence type="ECO:0000256" key="1">
    <source>
        <dbReference type="SAM" id="MobiDB-lite"/>
    </source>
</evidence>
<dbReference type="Proteomes" id="UP000046395">
    <property type="component" value="Unassembled WGS sequence"/>
</dbReference>
<organism evidence="2 3">
    <name type="scientific">Trichuris muris</name>
    <name type="common">Mouse whipworm</name>
    <dbReference type="NCBI Taxonomy" id="70415"/>
    <lineage>
        <taxon>Eukaryota</taxon>
        <taxon>Metazoa</taxon>
        <taxon>Ecdysozoa</taxon>
        <taxon>Nematoda</taxon>
        <taxon>Enoplea</taxon>
        <taxon>Dorylaimia</taxon>
        <taxon>Trichinellida</taxon>
        <taxon>Trichuridae</taxon>
        <taxon>Trichuris</taxon>
    </lineage>
</organism>
<dbReference type="AlphaFoldDB" id="A0A5S6R1M0"/>
<keyword evidence="2" id="KW-1185">Reference proteome</keyword>
<accession>A0A5S6R1M0</accession>